<proteinExistence type="predicted"/>
<keyword evidence="2" id="KW-1185">Reference proteome</keyword>
<evidence type="ECO:0000313" key="1">
    <source>
        <dbReference type="EMBL" id="MFC4362308.1"/>
    </source>
</evidence>
<accession>A0ABV8V391</accession>
<dbReference type="Gene3D" id="2.40.10.220">
    <property type="entry name" value="predicted glycosyltransferase like domains"/>
    <property type="match status" value="1"/>
</dbReference>
<name>A0ABV8V391_9GAMM</name>
<reference evidence="2" key="1">
    <citation type="journal article" date="2019" name="Int. J. Syst. Evol. Microbiol.">
        <title>The Global Catalogue of Microorganisms (GCM) 10K type strain sequencing project: providing services to taxonomists for standard genome sequencing and annotation.</title>
        <authorList>
            <consortium name="The Broad Institute Genomics Platform"/>
            <consortium name="The Broad Institute Genome Sequencing Center for Infectious Disease"/>
            <person name="Wu L."/>
            <person name="Ma J."/>
        </authorList>
    </citation>
    <scope>NUCLEOTIDE SEQUENCE [LARGE SCALE GENOMIC DNA]</scope>
    <source>
        <strain evidence="2">CECT 8570</strain>
    </source>
</reference>
<dbReference type="EMBL" id="JBHSCX010000006">
    <property type="protein sequence ID" value="MFC4362308.1"/>
    <property type="molecule type" value="Genomic_DNA"/>
</dbReference>
<comment type="caution">
    <text evidence="1">The sequence shown here is derived from an EMBL/GenBank/DDBJ whole genome shotgun (WGS) entry which is preliminary data.</text>
</comment>
<gene>
    <name evidence="1" type="ORF">ACFOX3_08340</name>
</gene>
<protein>
    <submittedName>
        <fullName evidence="1">PilZ domain-containing protein</fullName>
    </submittedName>
</protein>
<dbReference type="Proteomes" id="UP001595840">
    <property type="component" value="Unassembled WGS sequence"/>
</dbReference>
<dbReference type="RefSeq" id="WP_290260660.1">
    <property type="nucleotide sequence ID" value="NZ_JAUFQG010000004.1"/>
</dbReference>
<evidence type="ECO:0000313" key="2">
    <source>
        <dbReference type="Proteomes" id="UP001595840"/>
    </source>
</evidence>
<sequence>MQNNKRHLTRHELNASIDVWDAQSDEHLGRLANIHAQGLMLLSDSALVEEKLYSLRLTLPQSLVDTGELMLAVDCLWVKSSEVEDESRHWAGCQIIDVSNEGLAVIELILSRLRRS</sequence>
<organism evidence="1 2">
    <name type="scientific">Simiduia curdlanivorans</name>
    <dbReference type="NCBI Taxonomy" id="1492769"/>
    <lineage>
        <taxon>Bacteria</taxon>
        <taxon>Pseudomonadati</taxon>
        <taxon>Pseudomonadota</taxon>
        <taxon>Gammaproteobacteria</taxon>
        <taxon>Cellvibrionales</taxon>
        <taxon>Cellvibrionaceae</taxon>
        <taxon>Simiduia</taxon>
    </lineage>
</organism>